<sequence length="349" mass="39122">MKKKLIIALAVLLLLISGCSTSNNNEESQEQPSSSPDKQETPVDNEETETDKAQQEEKITAPKETLQKKDEGKNVTSLQNALREIGYKLSEDGVYEEATTWAITDLQLQFEKLQATGVYNKATQNVLSSLLEDAETDFQPGKALPKQAETTMTSHGTPVLSNPYDQLAIVNKEFALPADYVPEDLVTPNVRFPFTEDLPKKQMRQVAADHLEELFATADEAGLDLYAQSGFRSYDRQDAIFASNAAEHGEEAANNFSARPGESEHQTGLAMDITSPEVNFQLNTDFGETDEGKWVEEHAAEYGFIIRYPKGKETITQYQYEPWHLRYVGEETAKEIMKEGITLEEYFAE</sequence>
<comment type="caution">
    <text evidence="5">The sequence shown here is derived from an EMBL/GenBank/DDBJ whole genome shotgun (WGS) entry which is preliminary data.</text>
</comment>
<dbReference type="Gene3D" id="1.10.101.10">
    <property type="entry name" value="PGBD-like superfamily/PGBD"/>
    <property type="match status" value="1"/>
</dbReference>
<dbReference type="Proteomes" id="UP001597451">
    <property type="component" value="Unassembled WGS sequence"/>
</dbReference>
<dbReference type="InterPro" id="IPR003709">
    <property type="entry name" value="VanY-like_core_dom"/>
</dbReference>
<feature type="compositionally biased region" description="Low complexity" evidence="1">
    <location>
        <begin position="21"/>
        <end position="36"/>
    </location>
</feature>
<dbReference type="EMBL" id="JBHUMX010000001">
    <property type="protein sequence ID" value="MFD2627301.1"/>
    <property type="molecule type" value="Genomic_DNA"/>
</dbReference>
<dbReference type="PANTHER" id="PTHR34385:SF1">
    <property type="entry name" value="PEPTIDOGLYCAN L-ALANYL-D-GLUTAMATE ENDOPEPTIDASE CWLK"/>
    <property type="match status" value="1"/>
</dbReference>
<keyword evidence="5" id="KW-0121">Carboxypeptidase</keyword>
<dbReference type="Gene3D" id="3.30.1380.10">
    <property type="match status" value="1"/>
</dbReference>
<dbReference type="InterPro" id="IPR002477">
    <property type="entry name" value="Peptidoglycan-bd-like"/>
</dbReference>
<feature type="domain" description="D-alanyl-D-alanine carboxypeptidase-like core" evidence="4">
    <location>
        <begin position="201"/>
        <end position="329"/>
    </location>
</feature>
<evidence type="ECO:0000256" key="2">
    <source>
        <dbReference type="SAM" id="SignalP"/>
    </source>
</evidence>
<feature type="domain" description="Peptidoglycan binding-like" evidence="3">
    <location>
        <begin position="72"/>
        <end position="127"/>
    </location>
</feature>
<dbReference type="InterPro" id="IPR036365">
    <property type="entry name" value="PGBD-like_sf"/>
</dbReference>
<dbReference type="SUPFAM" id="SSF47090">
    <property type="entry name" value="PGBD-like"/>
    <property type="match status" value="1"/>
</dbReference>
<reference evidence="6" key="1">
    <citation type="journal article" date="2019" name="Int. J. Syst. Evol. Microbiol.">
        <title>The Global Catalogue of Microorganisms (GCM) 10K type strain sequencing project: providing services to taxonomists for standard genome sequencing and annotation.</title>
        <authorList>
            <consortium name="The Broad Institute Genomics Platform"/>
            <consortium name="The Broad Institute Genome Sequencing Center for Infectious Disease"/>
            <person name="Wu L."/>
            <person name="Ma J."/>
        </authorList>
    </citation>
    <scope>NUCLEOTIDE SEQUENCE [LARGE SCALE GENOMIC DNA]</scope>
    <source>
        <strain evidence="6">TISTR 1858</strain>
    </source>
</reference>
<dbReference type="Pfam" id="PF02557">
    <property type="entry name" value="VanY"/>
    <property type="match status" value="1"/>
</dbReference>
<dbReference type="GO" id="GO:0004180">
    <property type="term" value="F:carboxypeptidase activity"/>
    <property type="evidence" value="ECO:0007669"/>
    <property type="project" value="UniProtKB-KW"/>
</dbReference>
<evidence type="ECO:0000259" key="3">
    <source>
        <dbReference type="Pfam" id="PF01471"/>
    </source>
</evidence>
<feature type="signal peptide" evidence="2">
    <location>
        <begin position="1"/>
        <end position="22"/>
    </location>
</feature>
<evidence type="ECO:0000259" key="4">
    <source>
        <dbReference type="Pfam" id="PF02557"/>
    </source>
</evidence>
<dbReference type="InterPro" id="IPR009045">
    <property type="entry name" value="Zn_M74/Hedgehog-like"/>
</dbReference>
<dbReference type="InterPro" id="IPR058193">
    <property type="entry name" value="VanY/YodJ_core_dom"/>
</dbReference>
<organism evidence="5 6">
    <name type="scientific">Oceanobacillus kapialis</name>
    <dbReference type="NCBI Taxonomy" id="481353"/>
    <lineage>
        <taxon>Bacteria</taxon>
        <taxon>Bacillati</taxon>
        <taxon>Bacillota</taxon>
        <taxon>Bacilli</taxon>
        <taxon>Bacillales</taxon>
        <taxon>Bacillaceae</taxon>
        <taxon>Oceanobacillus</taxon>
    </lineage>
</organism>
<dbReference type="CDD" id="cd14852">
    <property type="entry name" value="LD-carboxypeptidase"/>
    <property type="match status" value="1"/>
</dbReference>
<dbReference type="InterPro" id="IPR052179">
    <property type="entry name" value="DD-CPase-like"/>
</dbReference>
<dbReference type="Pfam" id="PF01471">
    <property type="entry name" value="PG_binding_1"/>
    <property type="match status" value="1"/>
</dbReference>
<evidence type="ECO:0000313" key="5">
    <source>
        <dbReference type="EMBL" id="MFD2627301.1"/>
    </source>
</evidence>
<gene>
    <name evidence="5" type="ORF">ACFSUN_00685</name>
</gene>
<dbReference type="PROSITE" id="PS51257">
    <property type="entry name" value="PROKAR_LIPOPROTEIN"/>
    <property type="match status" value="1"/>
</dbReference>
<evidence type="ECO:0000313" key="6">
    <source>
        <dbReference type="Proteomes" id="UP001597451"/>
    </source>
</evidence>
<keyword evidence="6" id="KW-1185">Reference proteome</keyword>
<name>A0ABW5PVL6_9BACI</name>
<keyword evidence="2" id="KW-0732">Signal</keyword>
<dbReference type="RefSeq" id="WP_379559921.1">
    <property type="nucleotide sequence ID" value="NZ_JBHUMX010000001.1"/>
</dbReference>
<dbReference type="PANTHER" id="PTHR34385">
    <property type="entry name" value="D-ALANYL-D-ALANINE CARBOXYPEPTIDASE"/>
    <property type="match status" value="1"/>
</dbReference>
<protein>
    <submittedName>
        <fullName evidence="5">D-alanyl-D-alanine carboxypeptidase family protein</fullName>
    </submittedName>
</protein>
<feature type="chain" id="PRO_5045537224" evidence="2">
    <location>
        <begin position="23"/>
        <end position="349"/>
    </location>
</feature>
<feature type="compositionally biased region" description="Basic and acidic residues" evidence="1">
    <location>
        <begin position="50"/>
        <end position="73"/>
    </location>
</feature>
<dbReference type="InterPro" id="IPR036366">
    <property type="entry name" value="PGBDSf"/>
</dbReference>
<feature type="region of interest" description="Disordered" evidence="1">
    <location>
        <begin position="21"/>
        <end position="75"/>
    </location>
</feature>
<proteinExistence type="predicted"/>
<keyword evidence="5" id="KW-0378">Hydrolase</keyword>
<evidence type="ECO:0000256" key="1">
    <source>
        <dbReference type="SAM" id="MobiDB-lite"/>
    </source>
</evidence>
<keyword evidence="5" id="KW-0645">Protease</keyword>
<accession>A0ABW5PVL6</accession>
<dbReference type="SUPFAM" id="SSF55166">
    <property type="entry name" value="Hedgehog/DD-peptidase"/>
    <property type="match status" value="1"/>
</dbReference>